<dbReference type="GO" id="GO:1990838">
    <property type="term" value="F:poly(U)-specific exoribonuclease activity, producing 3' uridine cyclic phosphate ends"/>
    <property type="evidence" value="ECO:0007669"/>
    <property type="project" value="UniProtKB-UniRule"/>
</dbReference>
<dbReference type="EC" id="3.1.4.-" evidence="5"/>
<comment type="caution">
    <text evidence="7">The sequence shown here is derived from an EMBL/GenBank/DDBJ whole genome shotgun (WGS) entry which is preliminary data.</text>
</comment>
<dbReference type="GO" id="GO:0016829">
    <property type="term" value="F:lyase activity"/>
    <property type="evidence" value="ECO:0007669"/>
    <property type="project" value="UniProtKB-KW"/>
</dbReference>
<keyword evidence="3" id="KW-0456">Lyase</keyword>
<comment type="function">
    <text evidence="5">Phosphodiesterase responsible for the U6 snRNA 3' end processing. Acts as an exoribonuclease (RNase) responsible for trimming the poly(U) tract of the last nucleotides in the pre-U6 snRNA molecule, leading to the formation of mature U6 snRNA.</text>
</comment>
<dbReference type="PANTHER" id="PTHR13522:SF3">
    <property type="entry name" value="U6 SNRNA PHOSPHODIESTERASE 1"/>
    <property type="match status" value="1"/>
</dbReference>
<dbReference type="GO" id="GO:0034477">
    <property type="term" value="P:U6 snRNA 3'-end processing"/>
    <property type="evidence" value="ECO:0007669"/>
    <property type="project" value="UniProtKB-UniRule"/>
</dbReference>
<name>A0A8H4LU56_9HYPO</name>
<dbReference type="Gene3D" id="3.90.1140.10">
    <property type="entry name" value="Cyclic phosphodiesterase"/>
    <property type="match status" value="1"/>
</dbReference>
<dbReference type="GO" id="GO:0005634">
    <property type="term" value="C:nucleus"/>
    <property type="evidence" value="ECO:0007669"/>
    <property type="project" value="UniProtKB-SubCell"/>
</dbReference>
<evidence type="ECO:0000256" key="1">
    <source>
        <dbReference type="ARBA" id="ARBA00022722"/>
    </source>
</evidence>
<evidence type="ECO:0000256" key="2">
    <source>
        <dbReference type="ARBA" id="ARBA00022801"/>
    </source>
</evidence>
<dbReference type="EMBL" id="JAAVMX010000008">
    <property type="protein sequence ID" value="KAF4505683.1"/>
    <property type="molecule type" value="Genomic_DNA"/>
</dbReference>
<evidence type="ECO:0000256" key="4">
    <source>
        <dbReference type="ARBA" id="ARBA00023242"/>
    </source>
</evidence>
<sequence length="313" mass="34027">MALVDYSSSTAESDADETRRRPAKRRKAGPGSGAAASSTSCSSVASAVAMPPLPATFHDLYASTVRQSVSDDPGLHQGRKRQTPHVPGNWPTHLYVEWHPSEAQHDALDELLGLAEVELGDDIKLRNFVTSDLGAHLPLHISLSRPLSLRTANKDDFLDKVTKSIRSSGTGAFVVRPGGLAWYRSPDSDRMFLVLHVVAGAGTGSTNPQLMRLLTRCNTVSTSFNQPALYQKTHNEAVGTAFHVSIAWTFEQPDEEASLRVLGLFKRRQFKELQTWKINVSSVKAKIGNVVSDIALAERAQAATLSSSLLFGR</sequence>
<feature type="region of interest" description="Disordered" evidence="6">
    <location>
        <begin position="1"/>
        <end position="38"/>
    </location>
</feature>
<proteinExistence type="inferred from homology"/>
<dbReference type="Proteomes" id="UP000557566">
    <property type="component" value="Unassembled WGS sequence"/>
</dbReference>
<dbReference type="PANTHER" id="PTHR13522">
    <property type="entry name" value="U6 SNRNA PHOSPHODIESTERASE 1"/>
    <property type="match status" value="1"/>
</dbReference>
<evidence type="ECO:0000256" key="3">
    <source>
        <dbReference type="ARBA" id="ARBA00023239"/>
    </source>
</evidence>
<comment type="similarity">
    <text evidence="5">Belongs to the 2H phosphoesterase superfamily. USB1 family.</text>
</comment>
<feature type="active site" description="Proton donor/acceptor" evidence="5">
    <location>
        <position position="140"/>
    </location>
</feature>
<comment type="subcellular location">
    <subcellularLocation>
        <location evidence="5">Nucleus</location>
    </subcellularLocation>
</comment>
<reference evidence="7 8" key="1">
    <citation type="journal article" date="2020" name="Genome Biol. Evol.">
        <title>A new high-quality draft genome assembly of the Chinese cordyceps Ophiocordyceps sinensis.</title>
        <authorList>
            <person name="Shu R."/>
            <person name="Zhang J."/>
            <person name="Meng Q."/>
            <person name="Zhang H."/>
            <person name="Zhou G."/>
            <person name="Li M."/>
            <person name="Wu P."/>
            <person name="Zhao Y."/>
            <person name="Chen C."/>
            <person name="Qin Q."/>
        </authorList>
    </citation>
    <scope>NUCLEOTIDE SEQUENCE [LARGE SCALE GENOMIC DNA]</scope>
    <source>
        <strain evidence="7 8">IOZ07</strain>
    </source>
</reference>
<dbReference type="Pfam" id="PF09749">
    <property type="entry name" value="HVSL"/>
    <property type="match status" value="1"/>
</dbReference>
<evidence type="ECO:0000256" key="5">
    <source>
        <dbReference type="HAMAP-Rule" id="MF_03040"/>
    </source>
</evidence>
<dbReference type="AlphaFoldDB" id="A0A8H4LU56"/>
<feature type="compositionally biased region" description="Polar residues" evidence="6">
    <location>
        <begin position="1"/>
        <end position="12"/>
    </location>
</feature>
<organism evidence="7 8">
    <name type="scientific">Ophiocordyceps sinensis</name>
    <dbReference type="NCBI Taxonomy" id="72228"/>
    <lineage>
        <taxon>Eukaryota</taxon>
        <taxon>Fungi</taxon>
        <taxon>Dikarya</taxon>
        <taxon>Ascomycota</taxon>
        <taxon>Pezizomycotina</taxon>
        <taxon>Sordariomycetes</taxon>
        <taxon>Hypocreomycetidae</taxon>
        <taxon>Hypocreales</taxon>
        <taxon>Ophiocordycipitaceae</taxon>
        <taxon>Ophiocordyceps</taxon>
    </lineage>
</organism>
<dbReference type="OrthoDB" id="49151at2759"/>
<dbReference type="HAMAP" id="MF_03040">
    <property type="entry name" value="USB1"/>
    <property type="match status" value="1"/>
</dbReference>
<dbReference type="InterPro" id="IPR027521">
    <property type="entry name" value="Usb1"/>
</dbReference>
<evidence type="ECO:0000256" key="6">
    <source>
        <dbReference type="SAM" id="MobiDB-lite"/>
    </source>
</evidence>
<keyword evidence="2 5" id="KW-0378">Hydrolase</keyword>
<gene>
    <name evidence="5" type="primary">USB1</name>
    <name evidence="7" type="ORF">G6O67_007605</name>
</gene>
<feature type="region of interest" description="Disordered" evidence="6">
    <location>
        <begin position="68"/>
        <end position="89"/>
    </location>
</feature>
<evidence type="ECO:0000313" key="7">
    <source>
        <dbReference type="EMBL" id="KAF4505683.1"/>
    </source>
</evidence>
<keyword evidence="1 5" id="KW-0540">Nuclease</keyword>
<keyword evidence="8" id="KW-1185">Reference proteome</keyword>
<accession>A0A8H4LU56</accession>
<keyword evidence="4 5" id="KW-0539">Nucleus</keyword>
<evidence type="ECO:0000313" key="8">
    <source>
        <dbReference type="Proteomes" id="UP000557566"/>
    </source>
</evidence>
<feature type="active site" description="Proton donor/acceptor" evidence="5">
    <location>
        <position position="243"/>
    </location>
</feature>
<protein>
    <recommendedName>
        <fullName evidence="5">U6 snRNA phosphodiesterase</fullName>
        <ecNumber evidence="5">3.1.4.-</ecNumber>
    </recommendedName>
</protein>